<keyword evidence="1" id="KW-0234">DNA repair</keyword>
<keyword evidence="1" id="KW-0067">ATP-binding</keyword>
<reference evidence="4" key="3">
    <citation type="submission" date="2018-07" db="EMBL/GenBank/DDBJ databases">
        <title>WGS assembly of Glycine max.</title>
        <authorList>
            <person name="Schmutz J."/>
            <person name="Cannon S."/>
            <person name="Schlueter J."/>
            <person name="Ma J."/>
            <person name="Mitros T."/>
            <person name="Nelson W."/>
            <person name="Hyten D."/>
            <person name="Song Q."/>
            <person name="Thelen J."/>
            <person name="Cheng J."/>
            <person name="Xu D."/>
            <person name="Hellsten U."/>
            <person name="May G."/>
            <person name="Yu Y."/>
            <person name="Sakurai T."/>
            <person name="Umezawa T."/>
            <person name="Bhattacharyya M."/>
            <person name="Sandhu D."/>
            <person name="Valliyodan B."/>
            <person name="Lindquist E."/>
            <person name="Peto M."/>
            <person name="Grant D."/>
            <person name="Shu S."/>
            <person name="Goodstein D."/>
            <person name="Barry K."/>
            <person name="Futrell-Griggs M."/>
            <person name="Abernathy B."/>
            <person name="Du J."/>
            <person name="Tian Z."/>
            <person name="Zhu L."/>
            <person name="Gill N."/>
            <person name="Joshi T."/>
            <person name="Libault M."/>
            <person name="Sethuraman A."/>
            <person name="Zhang X."/>
            <person name="Shinozaki K."/>
            <person name="Nguyen H."/>
            <person name="Wing R."/>
            <person name="Cregan P."/>
            <person name="Specht J."/>
            <person name="Grimwood J."/>
            <person name="Rokhsar D."/>
            <person name="Stacey G."/>
            <person name="Shoemaker R."/>
            <person name="Jackson S."/>
        </authorList>
    </citation>
    <scope>NUCLEOTIDE SEQUENCE</scope>
    <source>
        <tissue evidence="4">Callus</tissue>
    </source>
</reference>
<dbReference type="InterPro" id="IPR010285">
    <property type="entry name" value="DNA_helicase_pif1-like_DEAD"/>
</dbReference>
<keyword evidence="1" id="KW-0233">DNA recombination</keyword>
<dbReference type="CDD" id="cd18809">
    <property type="entry name" value="SF1_C_RecD"/>
    <property type="match status" value="1"/>
</dbReference>
<reference evidence="5" key="2">
    <citation type="submission" date="2018-02" db="UniProtKB">
        <authorList>
            <consortium name="EnsemblPlants"/>
        </authorList>
    </citation>
    <scope>IDENTIFICATION</scope>
    <source>
        <strain evidence="5">Williams 82</strain>
    </source>
</reference>
<comment type="similarity">
    <text evidence="1">Belongs to the helicase family.</text>
</comment>
<comment type="cofactor">
    <cofactor evidence="1">
        <name>Mg(2+)</name>
        <dbReference type="ChEBI" id="CHEBI:18420"/>
    </cofactor>
</comment>
<organism evidence="4">
    <name type="scientific">Glycine max</name>
    <name type="common">Soybean</name>
    <name type="synonym">Glycine hispida</name>
    <dbReference type="NCBI Taxonomy" id="3847"/>
    <lineage>
        <taxon>Eukaryota</taxon>
        <taxon>Viridiplantae</taxon>
        <taxon>Streptophyta</taxon>
        <taxon>Embryophyta</taxon>
        <taxon>Tracheophyta</taxon>
        <taxon>Spermatophyta</taxon>
        <taxon>Magnoliopsida</taxon>
        <taxon>eudicotyledons</taxon>
        <taxon>Gunneridae</taxon>
        <taxon>Pentapetalae</taxon>
        <taxon>rosids</taxon>
        <taxon>fabids</taxon>
        <taxon>Fabales</taxon>
        <taxon>Fabaceae</taxon>
        <taxon>Papilionoideae</taxon>
        <taxon>50 kb inversion clade</taxon>
        <taxon>NPAAA clade</taxon>
        <taxon>indigoferoid/millettioid clade</taxon>
        <taxon>Phaseoleae</taxon>
        <taxon>Glycine</taxon>
        <taxon>Glycine subgen. Soja</taxon>
    </lineage>
</organism>
<dbReference type="InterPro" id="IPR027417">
    <property type="entry name" value="P-loop_NTPase"/>
</dbReference>
<keyword evidence="1" id="KW-0547">Nucleotide-binding</keyword>
<dbReference type="GO" id="GO:0000723">
    <property type="term" value="P:telomere maintenance"/>
    <property type="evidence" value="ECO:0007669"/>
    <property type="project" value="InterPro"/>
</dbReference>
<dbReference type="GO" id="GO:0005524">
    <property type="term" value="F:ATP binding"/>
    <property type="evidence" value="ECO:0007669"/>
    <property type="project" value="UniProtKB-KW"/>
</dbReference>
<evidence type="ECO:0000256" key="1">
    <source>
        <dbReference type="RuleBase" id="RU363044"/>
    </source>
</evidence>
<dbReference type="EMBL" id="CM000851">
    <property type="protein sequence ID" value="KRG98930.1"/>
    <property type="molecule type" value="Genomic_DNA"/>
</dbReference>
<dbReference type="InParanoid" id="A0A0R0F768"/>
<evidence type="ECO:0000313" key="6">
    <source>
        <dbReference type="Proteomes" id="UP000008827"/>
    </source>
</evidence>
<accession>A0A0R0F768</accession>
<keyword evidence="1" id="KW-0347">Helicase</keyword>
<dbReference type="PANTHER" id="PTHR10492">
    <property type="match status" value="1"/>
</dbReference>
<dbReference type="Gene3D" id="3.40.50.300">
    <property type="entry name" value="P-loop containing nucleotide triphosphate hydrolases"/>
    <property type="match status" value="2"/>
</dbReference>
<feature type="non-terminal residue" evidence="4">
    <location>
        <position position="1"/>
    </location>
</feature>
<dbReference type="EC" id="5.6.2.3" evidence="1"/>
<keyword evidence="1" id="KW-0227">DNA damage</keyword>
<name>A0A0R0F768_SOYBN</name>
<dbReference type="GO" id="GO:0006281">
    <property type="term" value="P:DNA repair"/>
    <property type="evidence" value="ECO:0007669"/>
    <property type="project" value="UniProtKB-KW"/>
</dbReference>
<sequence length="572" mass="64662">KISQIVVYPTFKDACFALGFLQDDKEYVEAIKEAKNWGTGHYFRKLFATMLITGSINKLEEVWKQTWHWLADDILYYQRRVLHDEALQLSDDELKNLTLLEIEKLLCSSGKSLKDYPPMPFTTTEFPSYIGNHEKLQIFNQVMQVVIEEKGGMFFLYGYGGTGKTYMWRTLASALRAKKKIVLTVASSGIASLLLPSGRTAHSKFRIRVPTLDDSVCNITQGSDLAELLKVTSLIIWEEAPMAHKFCFKALDKTLNDIMKISDNSDTVLGGKTVVFGGDFRQILPMIPRGTRLDIVFILVRPHPCTYNQSPSNPLESSTNLQKPFKKLFILNYTDPIDAIVQSTYPNIRQHYKDLEFLQSRAILASTNEIVDHINDYVLSLIPEEYLSSDSIEKSDTIESEGFSIITIEFLNSLSTSGLPNPKIKLKVGSPIMLLRNLDQNEGLCNGTRLIITRLANHIIEAKIMSGKGQGNTVYIPRLSMSPSQSPWPFKLIRRQFPIIVSYAMTINKSQGQSFASVGLYLPTTVFSHGQLYVALSRVQNKNGQKVMIHDKDKKPLSTTTNVVFKEEFQNL</sequence>
<dbReference type="PANTHER" id="PTHR10492:SF78">
    <property type="entry name" value="ATP-DEPENDENT DNA HELICASE"/>
    <property type="match status" value="1"/>
</dbReference>
<evidence type="ECO:0000259" key="3">
    <source>
        <dbReference type="Pfam" id="PF21530"/>
    </source>
</evidence>
<dbReference type="GO" id="GO:0006310">
    <property type="term" value="P:DNA recombination"/>
    <property type="evidence" value="ECO:0007669"/>
    <property type="project" value="UniProtKB-KW"/>
</dbReference>
<dbReference type="Pfam" id="PF21530">
    <property type="entry name" value="Pif1_2B_dom"/>
    <property type="match status" value="1"/>
</dbReference>
<proteinExistence type="inferred from homology"/>
<gene>
    <name evidence="4" type="ORF">GLYMA_18G108000</name>
</gene>
<dbReference type="GO" id="GO:0016787">
    <property type="term" value="F:hydrolase activity"/>
    <property type="evidence" value="ECO:0007669"/>
    <property type="project" value="UniProtKB-KW"/>
</dbReference>
<protein>
    <recommendedName>
        <fullName evidence="1">ATP-dependent DNA helicase</fullName>
        <ecNumber evidence="1">5.6.2.3</ecNumber>
    </recommendedName>
</protein>
<feature type="domain" description="DNA helicase Pif1-like 2B" evidence="3">
    <location>
        <begin position="409"/>
        <end position="455"/>
    </location>
</feature>
<dbReference type="SMR" id="A0A0R0F768"/>
<dbReference type="SUPFAM" id="SSF52540">
    <property type="entry name" value="P-loop containing nucleoside triphosphate hydrolases"/>
    <property type="match status" value="2"/>
</dbReference>
<comment type="catalytic activity">
    <reaction evidence="1">
        <text>ATP + H2O = ADP + phosphate + H(+)</text>
        <dbReference type="Rhea" id="RHEA:13065"/>
        <dbReference type="ChEBI" id="CHEBI:15377"/>
        <dbReference type="ChEBI" id="CHEBI:15378"/>
        <dbReference type="ChEBI" id="CHEBI:30616"/>
        <dbReference type="ChEBI" id="CHEBI:43474"/>
        <dbReference type="ChEBI" id="CHEBI:456216"/>
        <dbReference type="EC" id="5.6.2.3"/>
    </reaction>
</comment>
<dbReference type="AlphaFoldDB" id="A0A0R0F768"/>
<keyword evidence="6" id="KW-1185">Reference proteome</keyword>
<dbReference type="GO" id="GO:0043139">
    <property type="term" value="F:5'-3' DNA helicase activity"/>
    <property type="evidence" value="ECO:0007669"/>
    <property type="project" value="UniProtKB-EC"/>
</dbReference>
<dbReference type="EnsemblPlants" id="KRG98930">
    <property type="protein sequence ID" value="KRG98930"/>
    <property type="gene ID" value="GLYMA_18G108000"/>
</dbReference>
<evidence type="ECO:0000259" key="2">
    <source>
        <dbReference type="Pfam" id="PF05970"/>
    </source>
</evidence>
<evidence type="ECO:0000313" key="4">
    <source>
        <dbReference type="EMBL" id="KRG98930.1"/>
    </source>
</evidence>
<keyword evidence="1" id="KW-0378">Hydrolase</keyword>
<feature type="domain" description="DNA helicase Pif1-like DEAD-box helicase" evidence="2">
    <location>
        <begin position="132"/>
        <end position="298"/>
    </location>
</feature>
<dbReference type="Proteomes" id="UP000008827">
    <property type="component" value="Chromosome 18"/>
</dbReference>
<evidence type="ECO:0000313" key="5">
    <source>
        <dbReference type="EnsemblPlants" id="KRG98930"/>
    </source>
</evidence>
<dbReference type="InterPro" id="IPR049163">
    <property type="entry name" value="Pif1-like_2B_dom"/>
</dbReference>
<reference evidence="4 5" key="1">
    <citation type="journal article" date="2010" name="Nature">
        <title>Genome sequence of the palaeopolyploid soybean.</title>
        <authorList>
            <person name="Schmutz J."/>
            <person name="Cannon S.B."/>
            <person name="Schlueter J."/>
            <person name="Ma J."/>
            <person name="Mitros T."/>
            <person name="Nelson W."/>
            <person name="Hyten D.L."/>
            <person name="Song Q."/>
            <person name="Thelen J.J."/>
            <person name="Cheng J."/>
            <person name="Xu D."/>
            <person name="Hellsten U."/>
            <person name="May G.D."/>
            <person name="Yu Y."/>
            <person name="Sakurai T."/>
            <person name="Umezawa T."/>
            <person name="Bhattacharyya M.K."/>
            <person name="Sandhu D."/>
            <person name="Valliyodan B."/>
            <person name="Lindquist E."/>
            <person name="Peto M."/>
            <person name="Grant D."/>
            <person name="Shu S."/>
            <person name="Goodstein D."/>
            <person name="Barry K."/>
            <person name="Futrell-Griggs M."/>
            <person name="Abernathy B."/>
            <person name="Du J."/>
            <person name="Tian Z."/>
            <person name="Zhu L."/>
            <person name="Gill N."/>
            <person name="Joshi T."/>
            <person name="Libault M."/>
            <person name="Sethuraman A."/>
            <person name="Zhang X.-C."/>
            <person name="Shinozaki K."/>
            <person name="Nguyen H.T."/>
            <person name="Wing R.A."/>
            <person name="Cregan P."/>
            <person name="Specht J."/>
            <person name="Grimwood J."/>
            <person name="Rokhsar D."/>
            <person name="Stacey G."/>
            <person name="Shoemaker R.C."/>
            <person name="Jackson S.A."/>
        </authorList>
    </citation>
    <scope>NUCLEOTIDE SEQUENCE</scope>
    <source>
        <strain evidence="5">cv. Williams 82</strain>
        <tissue evidence="4">Callus</tissue>
    </source>
</reference>
<dbReference type="Pfam" id="PF05970">
    <property type="entry name" value="PIF1"/>
    <property type="match status" value="1"/>
</dbReference>
<dbReference type="Gramene" id="KRG98930">
    <property type="protein sequence ID" value="KRG98930"/>
    <property type="gene ID" value="GLYMA_18G108000"/>
</dbReference>